<sequence>MSKITEKKVEVKLASYYRSQDCIVLRQAAFARKRIDIVKKERDDENVVAIEIKLKDWQCGLRQARVNALACDQSYLAVWHQHATPALNNRKIFENAGVGLIVINEEFKPRVEIEPGGNSSSKVIRAYFCSNNLKLA</sequence>
<evidence type="ECO:0000313" key="2">
    <source>
        <dbReference type="Proteomes" id="UP000034051"/>
    </source>
</evidence>
<comment type="caution">
    <text evidence="1">The sequence shown here is derived from an EMBL/GenBank/DDBJ whole genome shotgun (WGS) entry which is preliminary data.</text>
</comment>
<reference evidence="1 2" key="1">
    <citation type="journal article" date="2015" name="Nature">
        <title>rRNA introns, odd ribosomes, and small enigmatic genomes across a large radiation of phyla.</title>
        <authorList>
            <person name="Brown C.T."/>
            <person name="Hug L.A."/>
            <person name="Thomas B.C."/>
            <person name="Sharon I."/>
            <person name="Castelle C.J."/>
            <person name="Singh A."/>
            <person name="Wilkins M.J."/>
            <person name="Williams K.H."/>
            <person name="Banfield J.F."/>
        </authorList>
    </citation>
    <scope>NUCLEOTIDE SEQUENCE [LARGE SCALE GENOMIC DNA]</scope>
</reference>
<gene>
    <name evidence="1" type="ORF">UW32_C0003G0090</name>
</gene>
<accession>A0A0G1JG30</accession>
<organism evidence="1 2">
    <name type="scientific">Candidatus Wolfebacteria bacterium GW2011_GWE2_44_13</name>
    <dbReference type="NCBI Taxonomy" id="1619017"/>
    <lineage>
        <taxon>Bacteria</taxon>
        <taxon>Candidatus Wolfeibacteriota</taxon>
    </lineage>
</organism>
<evidence type="ECO:0000313" key="1">
    <source>
        <dbReference type="EMBL" id="KKT42987.1"/>
    </source>
</evidence>
<name>A0A0G1JG30_9BACT</name>
<protein>
    <submittedName>
        <fullName evidence="1">Uncharacterized protein</fullName>
    </submittedName>
</protein>
<dbReference type="AlphaFoldDB" id="A0A0G1JG30"/>
<dbReference type="EMBL" id="LCHW01000003">
    <property type="protein sequence ID" value="KKT42987.1"/>
    <property type="molecule type" value="Genomic_DNA"/>
</dbReference>
<dbReference type="Proteomes" id="UP000034051">
    <property type="component" value="Unassembled WGS sequence"/>
</dbReference>
<proteinExistence type="predicted"/>